<organism evidence="2 3">
    <name type="scientific">Bordetella ansorpii</name>
    <dbReference type="NCBI Taxonomy" id="288768"/>
    <lineage>
        <taxon>Bacteria</taxon>
        <taxon>Pseudomonadati</taxon>
        <taxon>Pseudomonadota</taxon>
        <taxon>Betaproteobacteria</taxon>
        <taxon>Burkholderiales</taxon>
        <taxon>Alcaligenaceae</taxon>
        <taxon>Bordetella</taxon>
    </lineage>
</organism>
<dbReference type="RefSeq" id="WP_066415435.1">
    <property type="nucleotide sequence ID" value="NZ_FKBS01000017.1"/>
</dbReference>
<name>A0A157Q849_9BORD</name>
<dbReference type="Proteomes" id="UP000077037">
    <property type="component" value="Unassembled WGS sequence"/>
</dbReference>
<dbReference type="EMBL" id="FKBS01000017">
    <property type="protein sequence ID" value="SAI42105.1"/>
    <property type="molecule type" value="Genomic_DNA"/>
</dbReference>
<gene>
    <name evidence="2" type="ORF">SAMEA1982600_03373</name>
</gene>
<sequence length="456" mass="48843">MDDAQQGRLPQALAHVDAQLQGENANDVLLNLEKGELLRMASSPDQSLAALGIADAAVKTWEDAARGATTEVLRQAGATLMGDGSREYEVQDYEKVMLTTVMALNRLSAGDLENARVDIKRTHEREAIIAEYRSRLTLAAEEEAKEKGAQVQSTELKGYPIETLEDPEVLALMNGYQNALSHYLSGFVYEALNEPGLAAPGYRTALELRPGTPVLESALAGLDGRPGEQLRDGATDVLFVIEAGHAPARQSRRFMFPVPTPGGLITVGISYPVIEPTVDVPEIGSIRIGETELQAGLVADFNVMARRALKDDLPGMQARAAVRMVAKAAAQAVVNREMGPLAGLLGNIVAAVAEPPADDRMWRSLPGRVYVARGFFKPGDYELALPGTLQPAQQIKVSGRHMVVPVRAFPAVAYYGRAGHFGDLASLQAKPPTADEASPAKKAPRARKAARSASLQ</sequence>
<evidence type="ECO:0000313" key="2">
    <source>
        <dbReference type="EMBL" id="SAI42105.1"/>
    </source>
</evidence>
<proteinExistence type="predicted"/>
<protein>
    <submittedName>
        <fullName evidence="2">Uncharacterized protein conserved in bacteria</fullName>
    </submittedName>
</protein>
<reference evidence="2 3" key="1">
    <citation type="submission" date="2016-03" db="EMBL/GenBank/DDBJ databases">
        <authorList>
            <consortium name="Pathogen Informatics"/>
        </authorList>
    </citation>
    <scope>NUCLEOTIDE SEQUENCE [LARGE SCALE GENOMIC DNA]</scope>
    <source>
        <strain evidence="2 3">NCTC13364</strain>
    </source>
</reference>
<feature type="region of interest" description="Disordered" evidence="1">
    <location>
        <begin position="427"/>
        <end position="456"/>
    </location>
</feature>
<evidence type="ECO:0000256" key="1">
    <source>
        <dbReference type="SAM" id="MobiDB-lite"/>
    </source>
</evidence>
<accession>A0A157Q849</accession>
<dbReference type="AlphaFoldDB" id="A0A157Q849"/>
<dbReference type="OrthoDB" id="9769023at2"/>
<evidence type="ECO:0000313" key="3">
    <source>
        <dbReference type="Proteomes" id="UP000077037"/>
    </source>
</evidence>